<dbReference type="InterPro" id="IPR050659">
    <property type="entry name" value="Peptidase_M24B"/>
</dbReference>
<evidence type="ECO:0000259" key="2">
    <source>
        <dbReference type="Pfam" id="PF00557"/>
    </source>
</evidence>
<dbReference type="SUPFAM" id="SSF55920">
    <property type="entry name" value="Creatinase/aminopeptidase"/>
    <property type="match status" value="1"/>
</dbReference>
<dbReference type="Proteomes" id="UP000282656">
    <property type="component" value="Unassembled WGS sequence"/>
</dbReference>
<evidence type="ECO:0000256" key="1">
    <source>
        <dbReference type="SAM" id="MobiDB-lite"/>
    </source>
</evidence>
<accession>A0A3A8PV15</accession>
<dbReference type="InterPro" id="IPR029149">
    <property type="entry name" value="Creatin/AminoP/Spt16_N"/>
</dbReference>
<comment type="caution">
    <text evidence="3">The sequence shown here is derived from an EMBL/GenBank/DDBJ whole genome shotgun (WGS) entry which is preliminary data.</text>
</comment>
<reference evidence="4" key="1">
    <citation type="submission" date="2018-09" db="EMBL/GenBank/DDBJ databases">
        <authorList>
            <person name="Livingstone P.G."/>
            <person name="Whitworth D.E."/>
        </authorList>
    </citation>
    <scope>NUCLEOTIDE SEQUENCE [LARGE SCALE GENOMIC DNA]</scope>
    <source>
        <strain evidence="4">AB047A</strain>
    </source>
</reference>
<evidence type="ECO:0000313" key="4">
    <source>
        <dbReference type="Proteomes" id="UP000282656"/>
    </source>
</evidence>
<dbReference type="EMBL" id="RAWM01000151">
    <property type="protein sequence ID" value="RKH60296.1"/>
    <property type="molecule type" value="Genomic_DNA"/>
</dbReference>
<sequence length="480" mass="51530">MRSARARHGAWVVARRGHETIRAPPTRRNVLPMTTRVRPVLLSALLFASFAHAAPAVPAAEGAWPRVRKERIQKLLPQAMARAGVDAWVVLCRENDNDPLAAHVGGENAGGTAAFLFLREGNSVRSTALSPEGEATALRDMAVVDEVVAFERGADVHALVAARLAKAKPAKVAINSSERMSIADGLSATQRAKLEAALSPALRKKLVSSEDLVSEWLSVKTPEEVDIMRKAADITAKLEEEAYRTVVPGKTRDSDVARFLKKRIAELGVGDGWQPDQNPNVNSGPTRGHSNATDRVIQPGDFIQTDFGIRVGGTWVTDIQRFAYVLAPGEKQPPAEALAKWEKSKKGSRIALAAMKPGVRGYDVDKAQRDWMREAGSEPVMWGTGHPVGYWAHDAGPALSGAASGKPPAGSALRKLQPGQVFAFDGFYAWKDGSSPDALRILSVEEMAVVTETGAEYLNPPQEQLILIPSPATAAAPAKP</sequence>
<organism evidence="3 4">
    <name type="scientific">Corallococcus interemptor</name>
    <dbReference type="NCBI Taxonomy" id="2316720"/>
    <lineage>
        <taxon>Bacteria</taxon>
        <taxon>Pseudomonadati</taxon>
        <taxon>Myxococcota</taxon>
        <taxon>Myxococcia</taxon>
        <taxon>Myxococcales</taxon>
        <taxon>Cystobacterineae</taxon>
        <taxon>Myxococcaceae</taxon>
        <taxon>Corallococcus</taxon>
    </lineage>
</organism>
<dbReference type="Pfam" id="PF00557">
    <property type="entry name" value="Peptidase_M24"/>
    <property type="match status" value="1"/>
</dbReference>
<proteinExistence type="predicted"/>
<evidence type="ECO:0000313" key="3">
    <source>
        <dbReference type="EMBL" id="RKH60296.1"/>
    </source>
</evidence>
<dbReference type="GO" id="GO:0004177">
    <property type="term" value="F:aminopeptidase activity"/>
    <property type="evidence" value="ECO:0007669"/>
    <property type="project" value="UniProtKB-KW"/>
</dbReference>
<keyword evidence="3" id="KW-0378">Hydrolase</keyword>
<dbReference type="AlphaFoldDB" id="A0A3A8PV15"/>
<dbReference type="Gene3D" id="3.40.350.10">
    <property type="entry name" value="Creatinase/prolidase N-terminal domain"/>
    <property type="match status" value="1"/>
</dbReference>
<feature type="domain" description="Peptidase M24" evidence="2">
    <location>
        <begin position="227"/>
        <end position="452"/>
    </location>
</feature>
<dbReference type="InterPro" id="IPR036005">
    <property type="entry name" value="Creatinase/aminopeptidase-like"/>
</dbReference>
<gene>
    <name evidence="3" type="ORF">D7X96_33870</name>
</gene>
<dbReference type="InterPro" id="IPR000994">
    <property type="entry name" value="Pept_M24"/>
</dbReference>
<feature type="compositionally biased region" description="Polar residues" evidence="1">
    <location>
        <begin position="275"/>
        <end position="293"/>
    </location>
</feature>
<protein>
    <submittedName>
        <fullName evidence="3">Aminopeptidase P family protein</fullName>
    </submittedName>
</protein>
<name>A0A3A8PV15_9BACT</name>
<dbReference type="PANTHER" id="PTHR46112:SF8">
    <property type="entry name" value="CYTOPLASMIC PEPTIDASE PEPQ-RELATED"/>
    <property type="match status" value="1"/>
</dbReference>
<keyword evidence="3" id="KW-0031">Aminopeptidase</keyword>
<dbReference type="OrthoDB" id="9806388at2"/>
<dbReference type="PANTHER" id="PTHR46112">
    <property type="entry name" value="AMINOPEPTIDASE"/>
    <property type="match status" value="1"/>
</dbReference>
<dbReference type="Gene3D" id="3.90.230.10">
    <property type="entry name" value="Creatinase/methionine aminopeptidase superfamily"/>
    <property type="match status" value="1"/>
</dbReference>
<feature type="region of interest" description="Disordered" evidence="1">
    <location>
        <begin position="270"/>
        <end position="294"/>
    </location>
</feature>
<keyword evidence="4" id="KW-1185">Reference proteome</keyword>
<keyword evidence="3" id="KW-0645">Protease</keyword>